<dbReference type="Gene3D" id="2.70.98.10">
    <property type="match status" value="1"/>
</dbReference>
<keyword evidence="5" id="KW-0456">Lyase</keyword>
<keyword evidence="4 7" id="KW-0106">Calcium</keyword>
<evidence type="ECO:0000259" key="11">
    <source>
        <dbReference type="Pfam" id="PF09093"/>
    </source>
</evidence>
<dbReference type="PANTHER" id="PTHR37322">
    <property type="match status" value="1"/>
</dbReference>
<dbReference type="InterPro" id="IPR039174">
    <property type="entry name" value="Chondroitin_ABC_lyase"/>
</dbReference>
<dbReference type="PIRSF" id="PIRSF034515">
    <property type="entry name" value="Chondroitinase"/>
    <property type="match status" value="1"/>
</dbReference>
<dbReference type="Gene3D" id="2.60.220.10">
    <property type="entry name" value="Polysaccharide lyase family 8-like, C-terminal"/>
    <property type="match status" value="1"/>
</dbReference>
<dbReference type="InterPro" id="IPR024200">
    <property type="entry name" value="Chondroitinase_ABC_I"/>
</dbReference>
<dbReference type="InterPro" id="IPR011071">
    <property type="entry name" value="Lyase_8-like_C"/>
</dbReference>
<dbReference type="AlphaFoldDB" id="A0A5B3G0S3"/>
<evidence type="ECO:0000256" key="6">
    <source>
        <dbReference type="PIRSR" id="PIRSR034515-1"/>
    </source>
</evidence>
<dbReference type="RefSeq" id="WP_149887708.1">
    <property type="nucleotide sequence ID" value="NZ_DBEWQC010000111.1"/>
</dbReference>
<dbReference type="SUPFAM" id="SSF48230">
    <property type="entry name" value="Chondroitin AC/alginate lyase"/>
    <property type="match status" value="1"/>
</dbReference>
<dbReference type="SUPFAM" id="SSF74650">
    <property type="entry name" value="Galactose mutarotase-like"/>
    <property type="match status" value="1"/>
</dbReference>
<keyword evidence="7" id="KW-0479">Metal-binding</keyword>
<feature type="domain" description="Lyase N-terminal" evidence="10">
    <location>
        <begin position="32"/>
        <end position="189"/>
    </location>
</feature>
<gene>
    <name evidence="12" type="ORF">F2Y13_12615</name>
</gene>
<dbReference type="Proteomes" id="UP000323567">
    <property type="component" value="Unassembled WGS sequence"/>
</dbReference>
<comment type="cofactor">
    <cofactor evidence="1">
        <name>Ca(2+)</name>
        <dbReference type="ChEBI" id="CHEBI:29108"/>
    </cofactor>
</comment>
<comment type="subunit">
    <text evidence="3">Monomer.</text>
</comment>
<dbReference type="InterPro" id="IPR014718">
    <property type="entry name" value="GH-type_carb-bd"/>
</dbReference>
<dbReference type="GO" id="GO:0042597">
    <property type="term" value="C:periplasmic space"/>
    <property type="evidence" value="ECO:0007669"/>
    <property type="project" value="TreeGrafter"/>
</dbReference>
<dbReference type="InterPro" id="IPR003159">
    <property type="entry name" value="Lyase_8_central_dom"/>
</dbReference>
<dbReference type="InterPro" id="IPR008979">
    <property type="entry name" value="Galactose-bd-like_sf"/>
</dbReference>
<protein>
    <submittedName>
        <fullName evidence="12">Chondroitinase</fullName>
    </submittedName>
</protein>
<feature type="active site" description="Proton acceptor" evidence="6">
    <location>
        <position position="453"/>
    </location>
</feature>
<dbReference type="InterPro" id="IPR015176">
    <property type="entry name" value="Lyase_N"/>
</dbReference>
<evidence type="ECO:0000256" key="4">
    <source>
        <dbReference type="ARBA" id="ARBA00022837"/>
    </source>
</evidence>
<evidence type="ECO:0000256" key="3">
    <source>
        <dbReference type="ARBA" id="ARBA00011245"/>
    </source>
</evidence>
<dbReference type="GO" id="GO:0046872">
    <property type="term" value="F:metal ion binding"/>
    <property type="evidence" value="ECO:0007669"/>
    <property type="project" value="UniProtKB-KW"/>
</dbReference>
<dbReference type="Pfam" id="PF09092">
    <property type="entry name" value="Lyase_N"/>
    <property type="match status" value="1"/>
</dbReference>
<dbReference type="GO" id="GO:0034000">
    <property type="term" value="F:chondroitin-sulfate-ABC endolyase activity"/>
    <property type="evidence" value="ECO:0007669"/>
    <property type="project" value="InterPro"/>
</dbReference>
<name>A0A5B3G0S3_9BACT</name>
<dbReference type="Pfam" id="PF09093">
    <property type="entry name" value="Lyase_catalyt"/>
    <property type="match status" value="1"/>
</dbReference>
<proteinExistence type="inferred from homology"/>
<feature type="binding site" evidence="7">
    <location>
        <position position="169"/>
    </location>
    <ligand>
        <name>Ca(2+)</name>
        <dbReference type="ChEBI" id="CHEBI:29108"/>
    </ligand>
</feature>
<evidence type="ECO:0000256" key="5">
    <source>
        <dbReference type="ARBA" id="ARBA00023239"/>
    </source>
</evidence>
<feature type="signal peptide" evidence="8">
    <location>
        <begin position="1"/>
        <end position="26"/>
    </location>
</feature>
<feature type="chain" id="PRO_5022704411" evidence="8">
    <location>
        <begin position="27"/>
        <end position="983"/>
    </location>
</feature>
<dbReference type="SUPFAM" id="SSF49785">
    <property type="entry name" value="Galactose-binding domain-like"/>
    <property type="match status" value="1"/>
</dbReference>
<feature type="binding site" evidence="7">
    <location>
        <position position="59"/>
    </location>
    <ligand>
        <name>Ca(2+)</name>
        <dbReference type="ChEBI" id="CHEBI:29108"/>
    </ligand>
</feature>
<feature type="binding site" evidence="7">
    <location>
        <position position="35"/>
    </location>
    <ligand>
        <name>Ca(2+)</name>
        <dbReference type="ChEBI" id="CHEBI:29108"/>
    </ligand>
</feature>
<dbReference type="InterPro" id="IPR008929">
    <property type="entry name" value="Chondroitin_lyas"/>
</dbReference>
<dbReference type="EMBL" id="VVXK01000022">
    <property type="protein sequence ID" value="KAA2366989.1"/>
    <property type="molecule type" value="Genomic_DNA"/>
</dbReference>
<reference evidence="12 13" key="1">
    <citation type="journal article" date="2019" name="Nat. Med.">
        <title>A library of human gut bacterial isolates paired with longitudinal multiomics data enables mechanistic microbiome research.</title>
        <authorList>
            <person name="Poyet M."/>
            <person name="Groussin M."/>
            <person name="Gibbons S.M."/>
            <person name="Avila-Pacheco J."/>
            <person name="Jiang X."/>
            <person name="Kearney S.M."/>
            <person name="Perrotta A.R."/>
            <person name="Berdy B."/>
            <person name="Zhao S."/>
            <person name="Lieberman T.D."/>
            <person name="Swanson P.K."/>
            <person name="Smith M."/>
            <person name="Roesemann S."/>
            <person name="Alexander J.E."/>
            <person name="Rich S.A."/>
            <person name="Livny J."/>
            <person name="Vlamakis H."/>
            <person name="Clish C."/>
            <person name="Bullock K."/>
            <person name="Deik A."/>
            <person name="Scott J."/>
            <person name="Pierce K.A."/>
            <person name="Xavier R.J."/>
            <person name="Alm E.J."/>
        </authorList>
    </citation>
    <scope>NUCLEOTIDE SEQUENCE [LARGE SCALE GENOMIC DNA]</scope>
    <source>
        <strain evidence="12 13">BIOML-A2</strain>
    </source>
</reference>
<dbReference type="Gene3D" id="1.50.10.100">
    <property type="entry name" value="Chondroitin AC/alginate lyase"/>
    <property type="match status" value="1"/>
</dbReference>
<feature type="binding site" evidence="7">
    <location>
        <position position="33"/>
    </location>
    <ligand>
        <name>Ca(2+)</name>
        <dbReference type="ChEBI" id="CHEBI:29108"/>
    </ligand>
</feature>
<accession>A0A5B3G0S3</accession>
<dbReference type="Pfam" id="PF02278">
    <property type="entry name" value="Lyase_8"/>
    <property type="match status" value="1"/>
</dbReference>
<dbReference type="GO" id="GO:0030246">
    <property type="term" value="F:carbohydrate binding"/>
    <property type="evidence" value="ECO:0007669"/>
    <property type="project" value="InterPro"/>
</dbReference>
<evidence type="ECO:0000256" key="8">
    <source>
        <dbReference type="SAM" id="SignalP"/>
    </source>
</evidence>
<evidence type="ECO:0000259" key="9">
    <source>
        <dbReference type="Pfam" id="PF02278"/>
    </source>
</evidence>
<evidence type="ECO:0000256" key="7">
    <source>
        <dbReference type="PIRSR" id="PIRSR034515-3"/>
    </source>
</evidence>
<dbReference type="GO" id="GO:0005975">
    <property type="term" value="P:carbohydrate metabolic process"/>
    <property type="evidence" value="ECO:0007669"/>
    <property type="project" value="InterPro"/>
</dbReference>
<dbReference type="GO" id="GO:0005576">
    <property type="term" value="C:extracellular region"/>
    <property type="evidence" value="ECO:0007669"/>
    <property type="project" value="InterPro"/>
</dbReference>
<evidence type="ECO:0000256" key="1">
    <source>
        <dbReference type="ARBA" id="ARBA00001913"/>
    </source>
</evidence>
<dbReference type="PANTHER" id="PTHR37322:SF3">
    <property type="entry name" value="CHONDROITIN SULFATE ABC EXOLYASE"/>
    <property type="match status" value="1"/>
</dbReference>
<keyword evidence="8" id="KW-0732">Signal</keyword>
<dbReference type="SUPFAM" id="SSF49863">
    <property type="entry name" value="Hyaluronate lyase-like, C-terminal domain"/>
    <property type="match status" value="1"/>
</dbReference>
<evidence type="ECO:0000259" key="10">
    <source>
        <dbReference type="Pfam" id="PF09092"/>
    </source>
</evidence>
<feature type="domain" description="Lyase catalytic" evidence="11">
    <location>
        <begin position="219"/>
        <end position="562"/>
    </location>
</feature>
<comment type="similarity">
    <text evidence="2">Belongs to the polysaccharide lyase 8 family.</text>
</comment>
<evidence type="ECO:0000313" key="12">
    <source>
        <dbReference type="EMBL" id="KAA2366989.1"/>
    </source>
</evidence>
<feature type="domain" description="Polysaccharide lyase family 8 central" evidence="9">
    <location>
        <begin position="591"/>
        <end position="841"/>
    </location>
</feature>
<dbReference type="InterPro" id="IPR011013">
    <property type="entry name" value="Gal_mutarotase_sf_dom"/>
</dbReference>
<feature type="active site" description="Proton acceptor" evidence="6">
    <location>
        <position position="343"/>
    </location>
</feature>
<feature type="active site" description="Proton donor" evidence="6">
    <location>
        <position position="460"/>
    </location>
</feature>
<dbReference type="Gene3D" id="2.60.120.430">
    <property type="entry name" value="Galactose-binding lectin"/>
    <property type="match status" value="1"/>
</dbReference>
<organism evidence="12 13">
    <name type="scientific">Alistipes shahii</name>
    <dbReference type="NCBI Taxonomy" id="328814"/>
    <lineage>
        <taxon>Bacteria</taxon>
        <taxon>Pseudomonadati</taxon>
        <taxon>Bacteroidota</taxon>
        <taxon>Bacteroidia</taxon>
        <taxon>Bacteroidales</taxon>
        <taxon>Rikenellaceae</taxon>
        <taxon>Alistipes</taxon>
    </lineage>
</organism>
<dbReference type="InterPro" id="IPR015177">
    <property type="entry name" value="Lyase_catalyt"/>
</dbReference>
<evidence type="ECO:0000313" key="13">
    <source>
        <dbReference type="Proteomes" id="UP000323567"/>
    </source>
</evidence>
<evidence type="ECO:0000256" key="2">
    <source>
        <dbReference type="ARBA" id="ARBA00006699"/>
    </source>
</evidence>
<comment type="caution">
    <text evidence="12">The sequence shown here is derived from an EMBL/GenBank/DDBJ whole genome shotgun (WGS) entry which is preliminary data.</text>
</comment>
<dbReference type="GO" id="GO:0006027">
    <property type="term" value="P:glycosaminoglycan catabolic process"/>
    <property type="evidence" value="ECO:0007669"/>
    <property type="project" value="InterPro"/>
</dbReference>
<sequence length="983" mass="109522">MKNILKHAVPAIWILFGTLWGQHAAAAIDAKISFETEIPKAFVCGENSTAELSGLHYKDGSRSLRWSWSAPSTLRFNDFGQLMRSLRVKGAGVMLWIYNPRAVDADMRFSFETPTGEVPYRFDFHMDFTGWRACWIKYNDMPGDHASQQVSRLTISTPAGVESGELFLDRLTFSEVKLHDQITPDKQIPGNNCNLSRELWHWARLWEWEQYEYEEPLRDVTPAEKAQLDAVKSRIESIIAANMSSANYINGTIIPRARATFEKAAIRRTDDGGIIGAPLLSNDECNRPKGELRLDDIENMLNAFALNSHINNDPKYDDDFFLVMDHAIDQGFAFGHGNGTNHHYGYNIRKIYDAMWLMRDKIAARGKTDEYVKVLAYWSGLAETRKPYVYGRDELLDSWHTLLIPKIVSALMLPDEAEQYRAMKSLGVWLSGSLGFTPGTIGGIKPDGTTFHHGGFYPAYSTGAFAMIGYFCKATRGTDFTLSEQARRNFKLALMTMASYTDLRDWGLGLAGRHPFGKNGRIPDADVNAFGYLAALGDLTGSGKGADPELAGAYLRLKGTDKELNSLFRKEGISAGPTPSGFFVYNYGAAGIHRRGDWMVTLKAFNTDVWGSEIYTKDNRYGRYQSYGSAPIIGSGNPVSAAASGFVQEGWDWNRVPGATTIHLPYPELESPLPGTLMERNPERFSGASSLEGRNGILALHFVEKDRKNFTPGATAYKSVFCFDNRMVFLGSGIDNDNQAYPTETTLFQLRMDSPAEQIEVDGELYDAFPLNLSKGGERLALSDTKGNFYVVKNAAAVNITKKEQTSPNDKTRAPQTGNFATAWIDHGRAPKQAAYEYAVYIQPTNKEITRLIKKDGYEVLRRDNTAHVVKDLATGITGYVCFGEYTGQGLVRKATGESIVMERTDTDGQVVMSVCTPDLGLTEKTYTTRQESRPIEKEVLLDGAWELAAQYPGVEAVSHDTGTLLKITCRHGQPVEFRLKKK</sequence>